<keyword evidence="4 8" id="KW-0812">Transmembrane</keyword>
<dbReference type="AlphaFoldDB" id="A0A8S0W4C2"/>
<feature type="transmembrane region" description="Helical" evidence="8">
    <location>
        <begin position="633"/>
        <end position="655"/>
    </location>
</feature>
<dbReference type="InterPro" id="IPR027815">
    <property type="entry name" value="CSC1/OSCA1-like_cyt"/>
</dbReference>
<feature type="domain" description="CSC1/OSCA1-like N-terminal transmembrane" evidence="11">
    <location>
        <begin position="71"/>
        <end position="221"/>
    </location>
</feature>
<dbReference type="Pfam" id="PF02714">
    <property type="entry name" value="RSN1_7TM"/>
    <property type="match status" value="1"/>
</dbReference>
<dbReference type="Proteomes" id="UP000467700">
    <property type="component" value="Unassembled WGS sequence"/>
</dbReference>
<dbReference type="Pfam" id="PF12621">
    <property type="entry name" value="PHM7_ext"/>
    <property type="match status" value="1"/>
</dbReference>
<proteinExistence type="inferred from homology"/>
<evidence type="ECO:0000256" key="4">
    <source>
        <dbReference type="ARBA" id="ARBA00022692"/>
    </source>
</evidence>
<feature type="transmembrane region" description="Helical" evidence="8">
    <location>
        <begin position="798"/>
        <end position="816"/>
    </location>
</feature>
<feature type="transmembrane region" description="Helical" evidence="8">
    <location>
        <begin position="679"/>
        <end position="707"/>
    </location>
</feature>
<keyword evidence="5 8" id="KW-1133">Transmembrane helix</keyword>
<sequence length="989" mass="108579">MDETTKVQKCRAGLMPEVTSSISHEEDDRSLPDREEIRQQYKEAPPPFALFLTPPHMSDIENATAASTATFVTALVFNAAVFGVELAVFTIVRPYFKSIYEPRTFAPPLKKRVKPLSSNMFLWPVKVFNADFRNIITANGLDAYFFVRFLRVMAIALLPIWFLSWAVLLPVTSVNTSVEGLSGLDIFTFGNVAKDKQVRYAAHLILVYLFTIWIFVIIKKEMRHFVFTRQQHLMERIHAKSVQANTILITGIPTKYLTQDALYKLFNGLPGGVKKIWINRNLKELPDIYDRRLAATAKLEAAETQLLRIAAKRRLKSLKATSKSKEPKRTDPEADPVQHAEHEVPQEERPMHKLGFLGLFGEKVDTIEWSRQEIAGCTYLLDEGRAKIRETDERGSASPSPSPEDSEENDVLGDGALDADGNPRLRAGQRKGFEDLNPARVGKHAVGVVGGAAKGVVSGVARGAEAVKGRVLGSGKGGEYPPMNSAFVTFNRQISAHLAVQVLMHHEPYRMSSRYIEVAPTDIIWTNLGLNPYEQKIRLAISYAATAGLIILWSIPVAFVGVISNIYTVCSTASWLAWICELPKVVVGIISGILPPVLLAVLMMLLPIVLRLLARFEGIPKYTGLELSLMTRFFIFQVIHSFLIVTLSSGLIASLDDLINNPTSIPSILAENLPKASTFFLTFILLQGLSGVAGGFLQIVPLIVYYVKLFLLGSTPRSVWGIKYGMGKVAWGTAFPGVTLLVVITLGYSIISPIINGLACATFFMFYQLYKYLFLYVYQQPIETDTGGLFYPKAIQHVFVGLYVQQVCLCALFFLARDENDNASSIPQGALMVVLIVITAGFNIIINNSYGPLLSALPLSLQDKTYAQPELDVSIAAADTDGAAATAGPSSSSGHDPESSTTESPVRDKAPPTADAADVAAKEEEESYGFAHPAASRPQRTVWIPKDKLGLVEEEQRACKEAGVRVGVDHATMDAKGKVDISGGPPDLI</sequence>
<feature type="domain" description="10TM putative phosphate transporter extracellular tail" evidence="10">
    <location>
        <begin position="904"/>
        <end position="987"/>
    </location>
</feature>
<evidence type="ECO:0000259" key="12">
    <source>
        <dbReference type="Pfam" id="PF14703"/>
    </source>
</evidence>
<feature type="transmembrane region" description="Helical" evidence="8">
    <location>
        <begin position="728"/>
        <end position="748"/>
    </location>
</feature>
<comment type="subcellular location">
    <subcellularLocation>
        <location evidence="1">Membrane</location>
        <topology evidence="1">Multi-pass membrane protein</topology>
    </subcellularLocation>
</comment>
<evidence type="ECO:0000313" key="13">
    <source>
        <dbReference type="EMBL" id="CAA7269965.1"/>
    </source>
</evidence>
<dbReference type="OrthoDB" id="1076608at2759"/>
<keyword evidence="6 8" id="KW-0472">Membrane</keyword>
<evidence type="ECO:0008006" key="15">
    <source>
        <dbReference type="Google" id="ProtNLM"/>
    </source>
</evidence>
<evidence type="ECO:0000259" key="9">
    <source>
        <dbReference type="Pfam" id="PF02714"/>
    </source>
</evidence>
<feature type="transmembrane region" description="Helical" evidence="8">
    <location>
        <begin position="149"/>
        <end position="168"/>
    </location>
</feature>
<dbReference type="PANTHER" id="PTHR13018">
    <property type="entry name" value="PROBABLE MEMBRANE PROTEIN DUF221-RELATED"/>
    <property type="match status" value="1"/>
</dbReference>
<feature type="domain" description="CSC1/OSCA1-like cytosolic" evidence="12">
    <location>
        <begin position="245"/>
        <end position="397"/>
    </location>
</feature>
<feature type="transmembrane region" description="Helical" evidence="8">
    <location>
        <begin position="540"/>
        <end position="567"/>
    </location>
</feature>
<evidence type="ECO:0000256" key="5">
    <source>
        <dbReference type="ARBA" id="ARBA00022989"/>
    </source>
</evidence>
<keyword evidence="3" id="KW-0813">Transport</keyword>
<comment type="similarity">
    <text evidence="2">Belongs to the CSC1 (TC 1.A.17) family.</text>
</comment>
<comment type="caution">
    <text evidence="13">The sequence shown here is derived from an EMBL/GenBank/DDBJ whole genome shotgun (WGS) entry which is preliminary data.</text>
</comment>
<dbReference type="EMBL" id="CACVBS010000083">
    <property type="protein sequence ID" value="CAA7269965.1"/>
    <property type="molecule type" value="Genomic_DNA"/>
</dbReference>
<dbReference type="GO" id="GO:0005886">
    <property type="term" value="C:plasma membrane"/>
    <property type="evidence" value="ECO:0007669"/>
    <property type="project" value="TreeGrafter"/>
</dbReference>
<feature type="transmembrane region" description="Helical" evidence="8">
    <location>
        <begin position="587"/>
        <end position="613"/>
    </location>
</feature>
<reference evidence="13 14" key="1">
    <citation type="submission" date="2020-01" db="EMBL/GenBank/DDBJ databases">
        <authorList>
            <person name="Gupta K D."/>
        </authorList>
    </citation>
    <scope>NUCLEOTIDE SEQUENCE [LARGE SCALE GENOMIC DNA]</scope>
</reference>
<feature type="transmembrane region" description="Helical" evidence="8">
    <location>
        <begin position="754"/>
        <end position="778"/>
    </location>
</feature>
<feature type="region of interest" description="Disordered" evidence="7">
    <location>
        <begin position="390"/>
        <end position="431"/>
    </location>
</feature>
<dbReference type="Pfam" id="PF13967">
    <property type="entry name" value="RSN1_TM"/>
    <property type="match status" value="1"/>
</dbReference>
<dbReference type="InterPro" id="IPR022257">
    <property type="entry name" value="PHM7_ext"/>
</dbReference>
<feature type="compositionally biased region" description="Basic and acidic residues" evidence="7">
    <location>
        <begin position="323"/>
        <end position="349"/>
    </location>
</feature>
<feature type="region of interest" description="Disordered" evidence="7">
    <location>
        <begin position="318"/>
        <end position="349"/>
    </location>
</feature>
<evidence type="ECO:0000256" key="6">
    <source>
        <dbReference type="ARBA" id="ARBA00023136"/>
    </source>
</evidence>
<dbReference type="InterPro" id="IPR003864">
    <property type="entry name" value="CSC1/OSCA1-like_7TM"/>
</dbReference>
<dbReference type="GO" id="GO:0005227">
    <property type="term" value="F:calcium-activated cation channel activity"/>
    <property type="evidence" value="ECO:0007669"/>
    <property type="project" value="InterPro"/>
</dbReference>
<feature type="compositionally biased region" description="Low complexity" evidence="7">
    <location>
        <begin position="882"/>
        <end position="894"/>
    </location>
</feature>
<evidence type="ECO:0000256" key="1">
    <source>
        <dbReference type="ARBA" id="ARBA00004141"/>
    </source>
</evidence>
<name>A0A8S0W4C2_CYCAE</name>
<accession>A0A8S0W4C2</accession>
<evidence type="ECO:0000259" key="10">
    <source>
        <dbReference type="Pfam" id="PF12621"/>
    </source>
</evidence>
<evidence type="ECO:0000256" key="3">
    <source>
        <dbReference type="ARBA" id="ARBA00022448"/>
    </source>
</evidence>
<gene>
    <name evidence="13" type="ORF">AAE3_LOCUS12194</name>
</gene>
<dbReference type="PANTHER" id="PTHR13018:SF143">
    <property type="entry name" value="CSC1_OSCA1-LIKE 7TM REGION DOMAIN-CONTAINING PROTEIN"/>
    <property type="match status" value="1"/>
</dbReference>
<dbReference type="Pfam" id="PF14703">
    <property type="entry name" value="PHM7_cyt"/>
    <property type="match status" value="1"/>
</dbReference>
<dbReference type="InterPro" id="IPR045122">
    <property type="entry name" value="Csc1-like"/>
</dbReference>
<feature type="transmembrane region" description="Helical" evidence="8">
    <location>
        <begin position="71"/>
        <end position="92"/>
    </location>
</feature>
<dbReference type="InterPro" id="IPR032880">
    <property type="entry name" value="CSC1/OSCA1-like_N"/>
</dbReference>
<keyword evidence="14" id="KW-1185">Reference proteome</keyword>
<evidence type="ECO:0000256" key="2">
    <source>
        <dbReference type="ARBA" id="ARBA00007779"/>
    </source>
</evidence>
<evidence type="ECO:0000313" key="14">
    <source>
        <dbReference type="Proteomes" id="UP000467700"/>
    </source>
</evidence>
<evidence type="ECO:0000259" key="11">
    <source>
        <dbReference type="Pfam" id="PF13967"/>
    </source>
</evidence>
<feature type="domain" description="CSC1/OSCA1-like 7TM region" evidence="9">
    <location>
        <begin position="541"/>
        <end position="813"/>
    </location>
</feature>
<evidence type="ECO:0000256" key="8">
    <source>
        <dbReference type="SAM" id="Phobius"/>
    </source>
</evidence>
<feature type="region of interest" description="Disordered" evidence="7">
    <location>
        <begin position="882"/>
        <end position="939"/>
    </location>
</feature>
<organism evidence="13 14">
    <name type="scientific">Cyclocybe aegerita</name>
    <name type="common">Black poplar mushroom</name>
    <name type="synonym">Agrocybe aegerita</name>
    <dbReference type="NCBI Taxonomy" id="1973307"/>
    <lineage>
        <taxon>Eukaryota</taxon>
        <taxon>Fungi</taxon>
        <taxon>Dikarya</taxon>
        <taxon>Basidiomycota</taxon>
        <taxon>Agaricomycotina</taxon>
        <taxon>Agaricomycetes</taxon>
        <taxon>Agaricomycetidae</taxon>
        <taxon>Agaricales</taxon>
        <taxon>Agaricineae</taxon>
        <taxon>Bolbitiaceae</taxon>
        <taxon>Cyclocybe</taxon>
    </lineage>
</organism>
<protein>
    <recommendedName>
        <fullName evidence="15">DUF221-domain-containing protein</fullName>
    </recommendedName>
</protein>
<evidence type="ECO:0000256" key="7">
    <source>
        <dbReference type="SAM" id="MobiDB-lite"/>
    </source>
</evidence>
<feature type="transmembrane region" description="Helical" evidence="8">
    <location>
        <begin position="200"/>
        <end position="218"/>
    </location>
</feature>
<feature type="transmembrane region" description="Helical" evidence="8">
    <location>
        <begin position="828"/>
        <end position="846"/>
    </location>
</feature>